<organism evidence="4 5">
    <name type="scientific">Asanoa siamensis</name>
    <dbReference type="NCBI Taxonomy" id="926357"/>
    <lineage>
        <taxon>Bacteria</taxon>
        <taxon>Bacillati</taxon>
        <taxon>Actinomycetota</taxon>
        <taxon>Actinomycetes</taxon>
        <taxon>Micromonosporales</taxon>
        <taxon>Micromonosporaceae</taxon>
        <taxon>Asanoa</taxon>
    </lineage>
</organism>
<keyword evidence="1" id="KW-0808">Transferase</keyword>
<dbReference type="RefSeq" id="WP_203715651.1">
    <property type="nucleotide sequence ID" value="NZ_BONE01000035.1"/>
</dbReference>
<evidence type="ECO:0000259" key="3">
    <source>
        <dbReference type="PROSITE" id="PS51186"/>
    </source>
</evidence>
<dbReference type="Proteomes" id="UP000604117">
    <property type="component" value="Unassembled WGS sequence"/>
</dbReference>
<feature type="domain" description="N-acetyltransferase" evidence="3">
    <location>
        <begin position="9"/>
        <end position="162"/>
    </location>
</feature>
<dbReference type="InterPro" id="IPR016181">
    <property type="entry name" value="Acyl_CoA_acyltransferase"/>
</dbReference>
<evidence type="ECO:0000313" key="5">
    <source>
        <dbReference type="Proteomes" id="UP000604117"/>
    </source>
</evidence>
<dbReference type="PROSITE" id="PS51186">
    <property type="entry name" value="GNAT"/>
    <property type="match status" value="1"/>
</dbReference>
<dbReference type="Gene3D" id="3.40.630.30">
    <property type="match status" value="1"/>
</dbReference>
<name>A0ABQ4CU15_9ACTN</name>
<dbReference type="InterPro" id="IPR000182">
    <property type="entry name" value="GNAT_dom"/>
</dbReference>
<comment type="caution">
    <text evidence="4">The sequence shown here is derived from an EMBL/GenBank/DDBJ whole genome shotgun (WGS) entry which is preliminary data.</text>
</comment>
<dbReference type="PANTHER" id="PTHR43877:SF2">
    <property type="entry name" value="AMINOALKYLPHOSPHONATE N-ACETYLTRANSFERASE-RELATED"/>
    <property type="match status" value="1"/>
</dbReference>
<dbReference type="CDD" id="cd04301">
    <property type="entry name" value="NAT_SF"/>
    <property type="match status" value="1"/>
</dbReference>
<dbReference type="EMBL" id="BONE01000035">
    <property type="protein sequence ID" value="GIF74786.1"/>
    <property type="molecule type" value="Genomic_DNA"/>
</dbReference>
<dbReference type="InterPro" id="IPR050832">
    <property type="entry name" value="Bact_Acetyltransf"/>
</dbReference>
<keyword evidence="2" id="KW-0012">Acyltransferase</keyword>
<keyword evidence="5" id="KW-1185">Reference proteome</keyword>
<evidence type="ECO:0000256" key="1">
    <source>
        <dbReference type="ARBA" id="ARBA00022679"/>
    </source>
</evidence>
<dbReference type="PANTHER" id="PTHR43877">
    <property type="entry name" value="AMINOALKYLPHOSPHONATE N-ACETYLTRANSFERASE-RELATED-RELATED"/>
    <property type="match status" value="1"/>
</dbReference>
<gene>
    <name evidence="4" type="ORF">Asi02nite_43040</name>
</gene>
<proteinExistence type="predicted"/>
<protein>
    <submittedName>
        <fullName evidence="4">GNAT family N-acetyltransferase</fullName>
    </submittedName>
</protein>
<accession>A0ABQ4CU15</accession>
<evidence type="ECO:0000313" key="4">
    <source>
        <dbReference type="EMBL" id="GIF74786.1"/>
    </source>
</evidence>
<dbReference type="SUPFAM" id="SSF55729">
    <property type="entry name" value="Acyl-CoA N-acyltransferases (Nat)"/>
    <property type="match status" value="1"/>
</dbReference>
<sequence>MTTLTGAYVVLRPATDADIAPLAVIRSAPEVTLWWGPEEDYPAAVAEDIDRTFVVEVDGRIIGAVQTYEEEDPMYRHAGMDIYLEPTAHGKGIGTDAVRTMAKHLIRTVGHHRLVIDPAAANTAAVRAYEKVGFRKVGVLRAYERGPDGTFHDGLLLDLLAEDLAD</sequence>
<evidence type="ECO:0000256" key="2">
    <source>
        <dbReference type="ARBA" id="ARBA00023315"/>
    </source>
</evidence>
<dbReference type="Pfam" id="PF13302">
    <property type="entry name" value="Acetyltransf_3"/>
    <property type="match status" value="1"/>
</dbReference>
<reference evidence="4 5" key="1">
    <citation type="submission" date="2021-01" db="EMBL/GenBank/DDBJ databases">
        <title>Whole genome shotgun sequence of Asanoa siamensis NBRC 107932.</title>
        <authorList>
            <person name="Komaki H."/>
            <person name="Tamura T."/>
        </authorList>
    </citation>
    <scope>NUCLEOTIDE SEQUENCE [LARGE SCALE GENOMIC DNA]</scope>
    <source>
        <strain evidence="4 5">NBRC 107932</strain>
    </source>
</reference>